<evidence type="ECO:0000313" key="1">
    <source>
        <dbReference type="EMBL" id="MDV5167505.1"/>
    </source>
</evidence>
<keyword evidence="2" id="KW-1185">Reference proteome</keyword>
<name>A0ABU3ZBL7_9GAMM</name>
<dbReference type="RefSeq" id="WP_317520060.1">
    <property type="nucleotide sequence ID" value="NZ_JAWJZI010000001.1"/>
</dbReference>
<dbReference type="Proteomes" id="UP001186452">
    <property type="component" value="Unassembled WGS sequence"/>
</dbReference>
<evidence type="ECO:0000313" key="2">
    <source>
        <dbReference type="Proteomes" id="UP001186452"/>
    </source>
</evidence>
<dbReference type="InterPro" id="IPR049197">
    <property type="entry name" value="DUF6864"/>
</dbReference>
<gene>
    <name evidence="1" type="ORF">R2X38_00670</name>
</gene>
<protein>
    <recommendedName>
        <fullName evidence="3">DUF1842 domain-containing protein</fullName>
    </recommendedName>
</protein>
<proteinExistence type="predicted"/>
<reference evidence="1 2" key="1">
    <citation type="submission" date="2023-10" db="EMBL/GenBank/DDBJ databases">
        <title>Marine bacteria isolated from horseshoe crab.</title>
        <authorList>
            <person name="Cheng T.H."/>
        </authorList>
    </citation>
    <scope>NUCLEOTIDE SEQUENCE [LARGE SCALE GENOMIC DNA]</scope>
    <source>
        <strain evidence="1 2">HSC6</strain>
    </source>
</reference>
<accession>A0ABU3ZBL7</accession>
<sequence>MNNHDIPVSVSTNGLEVIASGLVHLTTPDVSFKVGDLDIRFIFQNDKGEGRYEGKVENGILTINLFNFSSAIGEGNPVPLSIATIKGRELFVTYYVNTFNNGPLREFHYTFMLGGTSE</sequence>
<organism evidence="1 2">
    <name type="scientific">Photobacterium rosenbergii</name>
    <dbReference type="NCBI Taxonomy" id="294936"/>
    <lineage>
        <taxon>Bacteria</taxon>
        <taxon>Pseudomonadati</taxon>
        <taxon>Pseudomonadota</taxon>
        <taxon>Gammaproteobacteria</taxon>
        <taxon>Vibrionales</taxon>
        <taxon>Vibrionaceae</taxon>
        <taxon>Photobacterium</taxon>
    </lineage>
</organism>
<comment type="caution">
    <text evidence="1">The sequence shown here is derived from an EMBL/GenBank/DDBJ whole genome shotgun (WGS) entry which is preliminary data.</text>
</comment>
<evidence type="ECO:0008006" key="3">
    <source>
        <dbReference type="Google" id="ProtNLM"/>
    </source>
</evidence>
<dbReference type="Pfam" id="PF21732">
    <property type="entry name" value="DUF6864"/>
    <property type="match status" value="1"/>
</dbReference>
<dbReference type="EMBL" id="JAWJZI010000001">
    <property type="protein sequence ID" value="MDV5167505.1"/>
    <property type="molecule type" value="Genomic_DNA"/>
</dbReference>